<dbReference type="PROSITE" id="PS51832">
    <property type="entry name" value="HD_GYP"/>
    <property type="match status" value="1"/>
</dbReference>
<dbReference type="SUPFAM" id="SSF52172">
    <property type="entry name" value="CheY-like"/>
    <property type="match status" value="1"/>
</dbReference>
<organism evidence="4 5">
    <name type="scientific">Neorhodopirellula pilleata</name>
    <dbReference type="NCBI Taxonomy" id="2714738"/>
    <lineage>
        <taxon>Bacteria</taxon>
        <taxon>Pseudomonadati</taxon>
        <taxon>Planctomycetota</taxon>
        <taxon>Planctomycetia</taxon>
        <taxon>Pirellulales</taxon>
        <taxon>Pirellulaceae</taxon>
        <taxon>Neorhodopirellula</taxon>
    </lineage>
</organism>
<dbReference type="InterPro" id="IPR011006">
    <property type="entry name" value="CheY-like_superfamily"/>
</dbReference>
<keyword evidence="5" id="KW-1185">Reference proteome</keyword>
<dbReference type="CDD" id="cd00077">
    <property type="entry name" value="HDc"/>
    <property type="match status" value="1"/>
</dbReference>
<dbReference type="PANTHER" id="PTHR45228:SF5">
    <property type="entry name" value="CYCLIC DI-GMP PHOSPHODIESTERASE VC_1348-RELATED"/>
    <property type="match status" value="1"/>
</dbReference>
<dbReference type="AlphaFoldDB" id="A0A5C6A2X1"/>
<evidence type="ECO:0000259" key="3">
    <source>
        <dbReference type="PROSITE" id="PS51832"/>
    </source>
</evidence>
<dbReference type="InterPro" id="IPR052020">
    <property type="entry name" value="Cyclic_di-GMP/3'3'-cGAMP_PDE"/>
</dbReference>
<gene>
    <name evidence="4" type="primary">rpfG_5</name>
    <name evidence="4" type="ORF">Pla100_38740</name>
</gene>
<dbReference type="SMART" id="SM00448">
    <property type="entry name" value="REC"/>
    <property type="match status" value="1"/>
</dbReference>
<dbReference type="Pfam" id="PF13487">
    <property type="entry name" value="HD_5"/>
    <property type="match status" value="1"/>
</dbReference>
<feature type="domain" description="HD-GYP" evidence="3">
    <location>
        <begin position="126"/>
        <end position="335"/>
    </location>
</feature>
<dbReference type="EC" id="3.1.4.52" evidence="4"/>
<reference evidence="4 5" key="1">
    <citation type="submission" date="2019-02" db="EMBL/GenBank/DDBJ databases">
        <title>Deep-cultivation of Planctomycetes and their phenomic and genomic characterization uncovers novel biology.</title>
        <authorList>
            <person name="Wiegand S."/>
            <person name="Jogler M."/>
            <person name="Boedeker C."/>
            <person name="Pinto D."/>
            <person name="Vollmers J."/>
            <person name="Rivas-Marin E."/>
            <person name="Kohn T."/>
            <person name="Peeters S.H."/>
            <person name="Heuer A."/>
            <person name="Rast P."/>
            <person name="Oberbeckmann S."/>
            <person name="Bunk B."/>
            <person name="Jeske O."/>
            <person name="Meyerdierks A."/>
            <person name="Storesund J.E."/>
            <person name="Kallscheuer N."/>
            <person name="Luecker S."/>
            <person name="Lage O.M."/>
            <person name="Pohl T."/>
            <person name="Merkel B.J."/>
            <person name="Hornburger P."/>
            <person name="Mueller R.-W."/>
            <person name="Bruemmer F."/>
            <person name="Labrenz M."/>
            <person name="Spormann A.M."/>
            <person name="Op Den Camp H."/>
            <person name="Overmann J."/>
            <person name="Amann R."/>
            <person name="Jetten M.S.M."/>
            <person name="Mascher T."/>
            <person name="Medema M.H."/>
            <person name="Devos D.P."/>
            <person name="Kaster A.-K."/>
            <person name="Ovreas L."/>
            <person name="Rohde M."/>
            <person name="Galperin M.Y."/>
            <person name="Jogler C."/>
        </authorList>
    </citation>
    <scope>NUCLEOTIDE SEQUENCE [LARGE SCALE GENOMIC DNA]</scope>
    <source>
        <strain evidence="4 5">Pla100</strain>
    </source>
</reference>
<dbReference type="InterPro" id="IPR001789">
    <property type="entry name" value="Sig_transdc_resp-reg_receiver"/>
</dbReference>
<dbReference type="Gene3D" id="3.40.50.2300">
    <property type="match status" value="1"/>
</dbReference>
<dbReference type="Gene3D" id="1.10.3210.10">
    <property type="entry name" value="Hypothetical protein af1432"/>
    <property type="match status" value="1"/>
</dbReference>
<dbReference type="CDD" id="cd17574">
    <property type="entry name" value="REC_OmpR"/>
    <property type="match status" value="1"/>
</dbReference>
<proteinExistence type="predicted"/>
<protein>
    <submittedName>
        <fullName evidence="4">Cyclic di-GMP phosphodiesterase response regulator RpfG</fullName>
        <ecNumber evidence="4">3.1.4.52</ecNumber>
    </submittedName>
</protein>
<keyword evidence="4" id="KW-0378">Hydrolase</keyword>
<dbReference type="Pfam" id="PF00072">
    <property type="entry name" value="Response_reg"/>
    <property type="match status" value="1"/>
</dbReference>
<dbReference type="InterPro" id="IPR037522">
    <property type="entry name" value="HD_GYP_dom"/>
</dbReference>
<dbReference type="SMART" id="SM00471">
    <property type="entry name" value="HDc"/>
    <property type="match status" value="1"/>
</dbReference>
<dbReference type="GO" id="GO:0000160">
    <property type="term" value="P:phosphorelay signal transduction system"/>
    <property type="evidence" value="ECO:0007669"/>
    <property type="project" value="InterPro"/>
</dbReference>
<comment type="caution">
    <text evidence="4">The sequence shown here is derived from an EMBL/GenBank/DDBJ whole genome shotgun (WGS) entry which is preliminary data.</text>
</comment>
<evidence type="ECO:0000259" key="2">
    <source>
        <dbReference type="PROSITE" id="PS50110"/>
    </source>
</evidence>
<keyword evidence="1" id="KW-0597">Phosphoprotein</keyword>
<sequence>MIPEIKVLIVDDDNITRMMLRHLLTGAGYRIDEASDGVEALQMIAERRYQVVISDWNMPEMTGVELCRRIRHYDQSGYIYTILLTSNNQDEDRIEGMRAGADDFVGKPFNERELLQRVAAGQRVLQLETKEALIFALAKLAESRDFETGNHLERVRRYARLLASEYLAHPDTSEVDEEFAELVFQTSPLHDIGKVGIPDSILLHPGKLTAEQFDIMKTHTTIGADCLAGAIERSPQAKFLQMAYKIALCHHEKYDGSGYPNGLSGEEIPIEARIVAIADVYDALRTKRVYKPAFSHEKTLEIIVQDSGTHFDPHLVALFQNVHRQFEAIADRFEIKVDVDDQQ</sequence>
<dbReference type="Proteomes" id="UP000316213">
    <property type="component" value="Unassembled WGS sequence"/>
</dbReference>
<dbReference type="EMBL" id="SJPM01000008">
    <property type="protein sequence ID" value="TWT94264.1"/>
    <property type="molecule type" value="Genomic_DNA"/>
</dbReference>
<dbReference type="InterPro" id="IPR003607">
    <property type="entry name" value="HD/PDEase_dom"/>
</dbReference>
<evidence type="ECO:0000313" key="4">
    <source>
        <dbReference type="EMBL" id="TWT94264.1"/>
    </source>
</evidence>
<dbReference type="PANTHER" id="PTHR45228">
    <property type="entry name" value="CYCLIC DI-GMP PHOSPHODIESTERASE TM_0186-RELATED"/>
    <property type="match status" value="1"/>
</dbReference>
<feature type="domain" description="Response regulatory" evidence="2">
    <location>
        <begin position="6"/>
        <end position="122"/>
    </location>
</feature>
<name>A0A5C6A2X1_9BACT</name>
<evidence type="ECO:0000313" key="5">
    <source>
        <dbReference type="Proteomes" id="UP000316213"/>
    </source>
</evidence>
<dbReference type="SUPFAM" id="SSF109604">
    <property type="entry name" value="HD-domain/PDEase-like"/>
    <property type="match status" value="1"/>
</dbReference>
<dbReference type="PROSITE" id="PS50110">
    <property type="entry name" value="RESPONSE_REGULATORY"/>
    <property type="match status" value="1"/>
</dbReference>
<dbReference type="RefSeq" id="WP_197168063.1">
    <property type="nucleotide sequence ID" value="NZ_SJPM01000008.1"/>
</dbReference>
<accession>A0A5C6A2X1</accession>
<evidence type="ECO:0000256" key="1">
    <source>
        <dbReference type="PROSITE-ProRule" id="PRU00169"/>
    </source>
</evidence>
<feature type="modified residue" description="4-aspartylphosphate" evidence="1">
    <location>
        <position position="55"/>
    </location>
</feature>
<dbReference type="GO" id="GO:0071111">
    <property type="term" value="F:cyclic-guanylate-specific phosphodiesterase activity"/>
    <property type="evidence" value="ECO:0007669"/>
    <property type="project" value="UniProtKB-EC"/>
</dbReference>